<dbReference type="InterPro" id="IPR022237">
    <property type="entry name" value="PsiD-like"/>
</dbReference>
<dbReference type="GO" id="GO:0004609">
    <property type="term" value="F:phosphatidylserine decarboxylase activity"/>
    <property type="evidence" value="ECO:0007669"/>
    <property type="project" value="InterPro"/>
</dbReference>
<keyword evidence="5" id="KW-1185">Reference proteome</keyword>
<feature type="domain" description="L-tryptophan decarboxylase PsiD-like" evidence="3">
    <location>
        <begin position="49"/>
        <end position="190"/>
    </location>
</feature>
<evidence type="ECO:0000313" key="5">
    <source>
        <dbReference type="Proteomes" id="UP001163105"/>
    </source>
</evidence>
<dbReference type="InterPro" id="IPR003817">
    <property type="entry name" value="PS_Dcarbxylase"/>
</dbReference>
<dbReference type="PANTHER" id="PTHR10067:SF9">
    <property type="entry name" value="PHOSPHATIDYLSERINE DECARBOXYLASE FAMILY PROTEIN (AFU_ORTHOLOGUE AFUA_7G01730)"/>
    <property type="match status" value="1"/>
</dbReference>
<dbReference type="PANTHER" id="PTHR10067">
    <property type="entry name" value="PHOSPHATIDYLSERINE DECARBOXYLASE"/>
    <property type="match status" value="1"/>
</dbReference>
<proteinExistence type="predicted"/>
<dbReference type="Proteomes" id="UP001163105">
    <property type="component" value="Unassembled WGS sequence"/>
</dbReference>
<accession>A0AB34FJB0</accession>
<evidence type="ECO:0000259" key="3">
    <source>
        <dbReference type="Pfam" id="PF12588"/>
    </source>
</evidence>
<reference evidence="4" key="1">
    <citation type="submission" date="2023-01" db="EMBL/GenBank/DDBJ databases">
        <title>The growth and conidiation of Purpureocillium lavendulum are regulated by nitrogen source and histone H3K14 acetylation.</title>
        <authorList>
            <person name="Tang P."/>
            <person name="Han J."/>
            <person name="Zhang C."/>
            <person name="Tang P."/>
            <person name="Qi F."/>
            <person name="Zhang K."/>
            <person name="Liang L."/>
        </authorList>
    </citation>
    <scope>NUCLEOTIDE SEQUENCE</scope>
    <source>
        <strain evidence="4">YMF1.00683</strain>
    </source>
</reference>
<comment type="caution">
    <text evidence="4">The sequence shown here is derived from an EMBL/GenBank/DDBJ whole genome shotgun (WGS) entry which is preliminary data.</text>
</comment>
<keyword evidence="2" id="KW-0456">Lyase</keyword>
<evidence type="ECO:0000256" key="2">
    <source>
        <dbReference type="ARBA" id="ARBA00023239"/>
    </source>
</evidence>
<dbReference type="GO" id="GO:0006646">
    <property type="term" value="P:phosphatidylethanolamine biosynthetic process"/>
    <property type="evidence" value="ECO:0007669"/>
    <property type="project" value="TreeGrafter"/>
</dbReference>
<sequence>MTVLSSPGFGGHLALGANWFAGDHRKAADWLDKFVKDVGSRRIIQPLDPIIGELKSLIESKAEIRMLAAAMFEETPDKFCQNNQLERKLVQNYHHMLELFNVIVTDVAPTWSMVDYKLGYLGSLGMPFLAVLTWPMGTPSGHAFFLRDDVNCRLKIILDAWRERVLKTTKSQYVITVDNGGWLCKEALAAIERDANPDDQRRLKFQDLFICDPQGDPVHWGFKSWDEFFTRQFRDIDRLRPVAHPDKPEWVVNVCESRPYAIKSRVKEFDTFWIKGQNYSVAEMLGHHVMSEQFVGGTVYQAFLSPTSYHRWCSPVSGNVVYANVVDGTYFAEPKITDFSDVEGSLGNHQVYISHVATRALIFIQAPPPIGFVCVLLIGMADVSTCQIASKFASGWPRHVKKGEEIGMFHHGGSSYCLLFRKGVNLAWVGEAIHGNRESSLPVRSELAFAYGA</sequence>
<protein>
    <submittedName>
        <fullName evidence="4">Phosphatidylserine decarboxylase</fullName>
    </submittedName>
</protein>
<keyword evidence="1" id="KW-0210">Decarboxylase</keyword>
<dbReference type="Pfam" id="PF02666">
    <property type="entry name" value="PS_Dcarbxylase"/>
    <property type="match status" value="1"/>
</dbReference>
<organism evidence="4 5">
    <name type="scientific">Purpureocillium lavendulum</name>
    <dbReference type="NCBI Taxonomy" id="1247861"/>
    <lineage>
        <taxon>Eukaryota</taxon>
        <taxon>Fungi</taxon>
        <taxon>Dikarya</taxon>
        <taxon>Ascomycota</taxon>
        <taxon>Pezizomycotina</taxon>
        <taxon>Sordariomycetes</taxon>
        <taxon>Hypocreomycetidae</taxon>
        <taxon>Hypocreales</taxon>
        <taxon>Ophiocordycipitaceae</taxon>
        <taxon>Purpureocillium</taxon>
    </lineage>
</organism>
<dbReference type="EMBL" id="JAQHRD010000007">
    <property type="protein sequence ID" value="KAJ6439038.1"/>
    <property type="molecule type" value="Genomic_DNA"/>
</dbReference>
<gene>
    <name evidence="4" type="primary">psd</name>
    <name evidence="4" type="ORF">O9K51_08442</name>
</gene>
<evidence type="ECO:0000313" key="4">
    <source>
        <dbReference type="EMBL" id="KAJ6439038.1"/>
    </source>
</evidence>
<dbReference type="Pfam" id="PF12588">
    <property type="entry name" value="PSDC"/>
    <property type="match status" value="1"/>
</dbReference>
<name>A0AB34FJB0_9HYPO</name>
<evidence type="ECO:0000256" key="1">
    <source>
        <dbReference type="ARBA" id="ARBA00022793"/>
    </source>
</evidence>
<dbReference type="AlphaFoldDB" id="A0AB34FJB0"/>
<dbReference type="GO" id="GO:0005739">
    <property type="term" value="C:mitochondrion"/>
    <property type="evidence" value="ECO:0007669"/>
    <property type="project" value="TreeGrafter"/>
</dbReference>